<name>A0ABP1S1U7_9HEXA</name>
<dbReference type="EMBL" id="CAXLJM020000144">
    <property type="protein sequence ID" value="CAL8140991.1"/>
    <property type="molecule type" value="Genomic_DNA"/>
</dbReference>
<protein>
    <submittedName>
        <fullName evidence="2">Uncharacterized protein</fullName>
    </submittedName>
</protein>
<accession>A0ABP1S1U7</accession>
<evidence type="ECO:0000313" key="2">
    <source>
        <dbReference type="EMBL" id="CAL8140991.1"/>
    </source>
</evidence>
<comment type="caution">
    <text evidence="2">The sequence shown here is derived from an EMBL/GenBank/DDBJ whole genome shotgun (WGS) entry which is preliminary data.</text>
</comment>
<dbReference type="Proteomes" id="UP001642540">
    <property type="component" value="Unassembled WGS sequence"/>
</dbReference>
<keyword evidence="3" id="KW-1185">Reference proteome</keyword>
<evidence type="ECO:0000256" key="1">
    <source>
        <dbReference type="SAM" id="SignalP"/>
    </source>
</evidence>
<reference evidence="2 3" key="1">
    <citation type="submission" date="2024-08" db="EMBL/GenBank/DDBJ databases">
        <authorList>
            <person name="Cucini C."/>
            <person name="Frati F."/>
        </authorList>
    </citation>
    <scope>NUCLEOTIDE SEQUENCE [LARGE SCALE GENOMIC DNA]</scope>
</reference>
<sequence>MNQIGSTVASMLFICHQILALINIPAFDGTIMSLTSTANSRVGVAPKEFFIEAVCAFFNYLVGGDTLFISGGQVLLKLPRLRHT</sequence>
<gene>
    <name evidence="2" type="ORF">ODALV1_LOCUS28520</name>
</gene>
<organism evidence="2 3">
    <name type="scientific">Orchesella dallaii</name>
    <dbReference type="NCBI Taxonomy" id="48710"/>
    <lineage>
        <taxon>Eukaryota</taxon>
        <taxon>Metazoa</taxon>
        <taxon>Ecdysozoa</taxon>
        <taxon>Arthropoda</taxon>
        <taxon>Hexapoda</taxon>
        <taxon>Collembola</taxon>
        <taxon>Entomobryomorpha</taxon>
        <taxon>Entomobryoidea</taxon>
        <taxon>Orchesellidae</taxon>
        <taxon>Orchesellinae</taxon>
        <taxon>Orchesella</taxon>
    </lineage>
</organism>
<keyword evidence="1" id="KW-0732">Signal</keyword>
<proteinExistence type="predicted"/>
<evidence type="ECO:0000313" key="3">
    <source>
        <dbReference type="Proteomes" id="UP001642540"/>
    </source>
</evidence>
<feature type="signal peptide" evidence="1">
    <location>
        <begin position="1"/>
        <end position="20"/>
    </location>
</feature>
<feature type="chain" id="PRO_5045634491" evidence="1">
    <location>
        <begin position="21"/>
        <end position="84"/>
    </location>
</feature>